<dbReference type="EMBL" id="AVOT02047014">
    <property type="protein sequence ID" value="MBW0542289.1"/>
    <property type="molecule type" value="Genomic_DNA"/>
</dbReference>
<sequence length="78" mass="8523">MPENLTGTIQSWIAIVLPVGCGTDQSKAILEPIWPQLQRLRRSGIQTVILQADLSTSTQPAQTHCPCISLPFSSFFAI</sequence>
<accession>A0A9Q3IKM3</accession>
<evidence type="ECO:0000313" key="1">
    <source>
        <dbReference type="EMBL" id="MBW0542289.1"/>
    </source>
</evidence>
<keyword evidence="2" id="KW-1185">Reference proteome</keyword>
<protein>
    <submittedName>
        <fullName evidence="1">Uncharacterized protein</fullName>
    </submittedName>
</protein>
<reference evidence="1" key="1">
    <citation type="submission" date="2021-03" db="EMBL/GenBank/DDBJ databases">
        <title>Draft genome sequence of rust myrtle Austropuccinia psidii MF-1, a brazilian biotype.</title>
        <authorList>
            <person name="Quecine M.C."/>
            <person name="Pachon D.M.R."/>
            <person name="Bonatelli M.L."/>
            <person name="Correr F.H."/>
            <person name="Franceschini L.M."/>
            <person name="Leite T.F."/>
            <person name="Margarido G.R.A."/>
            <person name="Almeida C.A."/>
            <person name="Ferrarezi J.A."/>
            <person name="Labate C.A."/>
        </authorList>
    </citation>
    <scope>NUCLEOTIDE SEQUENCE</scope>
    <source>
        <strain evidence="1">MF-1</strain>
    </source>
</reference>
<dbReference type="Proteomes" id="UP000765509">
    <property type="component" value="Unassembled WGS sequence"/>
</dbReference>
<organism evidence="1 2">
    <name type="scientific">Austropuccinia psidii MF-1</name>
    <dbReference type="NCBI Taxonomy" id="1389203"/>
    <lineage>
        <taxon>Eukaryota</taxon>
        <taxon>Fungi</taxon>
        <taxon>Dikarya</taxon>
        <taxon>Basidiomycota</taxon>
        <taxon>Pucciniomycotina</taxon>
        <taxon>Pucciniomycetes</taxon>
        <taxon>Pucciniales</taxon>
        <taxon>Sphaerophragmiaceae</taxon>
        <taxon>Austropuccinia</taxon>
    </lineage>
</organism>
<name>A0A9Q3IKM3_9BASI</name>
<dbReference type="AlphaFoldDB" id="A0A9Q3IKM3"/>
<gene>
    <name evidence="1" type="ORF">O181_082004</name>
</gene>
<comment type="caution">
    <text evidence="1">The sequence shown here is derived from an EMBL/GenBank/DDBJ whole genome shotgun (WGS) entry which is preliminary data.</text>
</comment>
<evidence type="ECO:0000313" key="2">
    <source>
        <dbReference type="Proteomes" id="UP000765509"/>
    </source>
</evidence>
<proteinExistence type="predicted"/>